<comment type="caution">
    <text evidence="7">The sequence shown here is derived from an EMBL/GenBank/DDBJ whole genome shotgun (WGS) entry which is preliminary data.</text>
</comment>
<evidence type="ECO:0000313" key="7">
    <source>
        <dbReference type="EMBL" id="KAF7809408.1"/>
    </source>
</evidence>
<evidence type="ECO:0000256" key="4">
    <source>
        <dbReference type="ARBA" id="ARBA00023002"/>
    </source>
</evidence>
<evidence type="ECO:0000256" key="2">
    <source>
        <dbReference type="ARBA" id="ARBA00022723"/>
    </source>
</evidence>
<keyword evidence="8" id="KW-1185">Reference proteome</keyword>
<protein>
    <submittedName>
        <fullName evidence="7">Putative mannitol dehydrogenase</fullName>
    </submittedName>
</protein>
<dbReference type="GO" id="GO:0016616">
    <property type="term" value="F:oxidoreductase activity, acting on the CH-OH group of donors, NAD or NADP as acceptor"/>
    <property type="evidence" value="ECO:0007669"/>
    <property type="project" value="InterPro"/>
</dbReference>
<sequence>MRMDGQLETPQDSSLPSTLPEGDCGGGGVSKFSVGDIAGVSAVVKSCGTCSECREGLEIFCPEMVLTYSARDHDGSITRGGYSDNIVVDQSTILISADVEVIPMHYLNAALHPLANNDVKYPFVIDVANTINYSSP</sequence>
<evidence type="ECO:0000256" key="5">
    <source>
        <dbReference type="SAM" id="MobiDB-lite"/>
    </source>
</evidence>
<dbReference type="EMBL" id="JAAIUW010000011">
    <property type="protein sequence ID" value="KAF7809408.1"/>
    <property type="molecule type" value="Genomic_DNA"/>
</dbReference>
<comment type="similarity">
    <text evidence="1">Belongs to the zinc-containing alcohol dehydrogenase family.</text>
</comment>
<dbReference type="InterPro" id="IPR013154">
    <property type="entry name" value="ADH-like_N"/>
</dbReference>
<dbReference type="Proteomes" id="UP000634136">
    <property type="component" value="Unassembled WGS sequence"/>
</dbReference>
<evidence type="ECO:0000256" key="1">
    <source>
        <dbReference type="ARBA" id="ARBA00008072"/>
    </source>
</evidence>
<evidence type="ECO:0000259" key="6">
    <source>
        <dbReference type="Pfam" id="PF08240"/>
    </source>
</evidence>
<accession>A0A834SS21</accession>
<evidence type="ECO:0000313" key="8">
    <source>
        <dbReference type="Proteomes" id="UP000634136"/>
    </source>
</evidence>
<feature type="compositionally biased region" description="Polar residues" evidence="5">
    <location>
        <begin position="8"/>
        <end position="17"/>
    </location>
</feature>
<gene>
    <name evidence="7" type="ORF">G2W53_036151</name>
</gene>
<keyword evidence="4" id="KW-0560">Oxidoreductase</keyword>
<feature type="region of interest" description="Disordered" evidence="5">
    <location>
        <begin position="1"/>
        <end position="20"/>
    </location>
</feature>
<dbReference type="Gene3D" id="3.90.180.10">
    <property type="entry name" value="Medium-chain alcohol dehydrogenases, catalytic domain"/>
    <property type="match status" value="1"/>
</dbReference>
<organism evidence="7 8">
    <name type="scientific">Senna tora</name>
    <dbReference type="NCBI Taxonomy" id="362788"/>
    <lineage>
        <taxon>Eukaryota</taxon>
        <taxon>Viridiplantae</taxon>
        <taxon>Streptophyta</taxon>
        <taxon>Embryophyta</taxon>
        <taxon>Tracheophyta</taxon>
        <taxon>Spermatophyta</taxon>
        <taxon>Magnoliopsida</taxon>
        <taxon>eudicotyledons</taxon>
        <taxon>Gunneridae</taxon>
        <taxon>Pentapetalae</taxon>
        <taxon>rosids</taxon>
        <taxon>fabids</taxon>
        <taxon>Fabales</taxon>
        <taxon>Fabaceae</taxon>
        <taxon>Caesalpinioideae</taxon>
        <taxon>Cassia clade</taxon>
        <taxon>Senna</taxon>
    </lineage>
</organism>
<dbReference type="Pfam" id="PF08240">
    <property type="entry name" value="ADH_N"/>
    <property type="match status" value="1"/>
</dbReference>
<proteinExistence type="inferred from homology"/>
<keyword evidence="3" id="KW-0862">Zinc</keyword>
<dbReference type="InterPro" id="IPR011032">
    <property type="entry name" value="GroES-like_sf"/>
</dbReference>
<dbReference type="GO" id="GO:0046872">
    <property type="term" value="F:metal ion binding"/>
    <property type="evidence" value="ECO:0007669"/>
    <property type="project" value="UniProtKB-KW"/>
</dbReference>
<dbReference type="AlphaFoldDB" id="A0A834SS21"/>
<reference evidence="7" key="1">
    <citation type="submission" date="2020-09" db="EMBL/GenBank/DDBJ databases">
        <title>Genome-Enabled Discovery of Anthraquinone Biosynthesis in Senna tora.</title>
        <authorList>
            <person name="Kang S.-H."/>
            <person name="Pandey R.P."/>
            <person name="Lee C.-M."/>
            <person name="Sim J.-S."/>
            <person name="Jeong J.-T."/>
            <person name="Choi B.-S."/>
            <person name="Jung M."/>
            <person name="Ginzburg D."/>
            <person name="Zhao K."/>
            <person name="Won S.Y."/>
            <person name="Oh T.-J."/>
            <person name="Yu Y."/>
            <person name="Kim N.-H."/>
            <person name="Lee O.R."/>
            <person name="Lee T.-H."/>
            <person name="Bashyal P."/>
            <person name="Kim T.-S."/>
            <person name="Lee W.-H."/>
            <person name="Kawkins C."/>
            <person name="Kim C.-K."/>
            <person name="Kim J.S."/>
            <person name="Ahn B.O."/>
            <person name="Rhee S.Y."/>
            <person name="Sohng J.K."/>
        </authorList>
    </citation>
    <scope>NUCLEOTIDE SEQUENCE</scope>
    <source>
        <tissue evidence="7">Leaf</tissue>
    </source>
</reference>
<feature type="domain" description="Alcohol dehydrogenase-like N-terminal" evidence="6">
    <location>
        <begin position="26"/>
        <end position="93"/>
    </location>
</feature>
<name>A0A834SS21_9FABA</name>
<dbReference type="InterPro" id="IPR047109">
    <property type="entry name" value="CAD-like"/>
</dbReference>
<dbReference type="PANTHER" id="PTHR42683">
    <property type="entry name" value="ALDEHYDE REDUCTASE"/>
    <property type="match status" value="1"/>
</dbReference>
<keyword evidence="2" id="KW-0479">Metal-binding</keyword>
<evidence type="ECO:0000256" key="3">
    <source>
        <dbReference type="ARBA" id="ARBA00022833"/>
    </source>
</evidence>
<dbReference type="SUPFAM" id="SSF50129">
    <property type="entry name" value="GroES-like"/>
    <property type="match status" value="1"/>
</dbReference>
<dbReference type="OrthoDB" id="1879366at2759"/>